<sequence>MSIAFYSGLGAGQAQFVLQAASMKLHRVLFAAYVLQKEHLNSVRWRLVRAAMMSNPRSAFPLIDISDAADVS</sequence>
<dbReference type="Proteomes" id="UP000029567">
    <property type="component" value="Unassembled WGS sequence"/>
</dbReference>
<accession>A0A0E3BDL9</accession>
<reference evidence="1 2" key="1">
    <citation type="submission" date="2013-09" db="EMBL/GenBank/DDBJ databases">
        <title>High correlation between genotypes and phenotypes of environmental bacteria Comamonas testosteroni strains.</title>
        <authorList>
            <person name="Liu L."/>
            <person name="Zhu W."/>
            <person name="Xia X."/>
            <person name="Xu B."/>
            <person name="Luo M."/>
            <person name="Wang G."/>
        </authorList>
    </citation>
    <scope>NUCLEOTIDE SEQUENCE [LARGE SCALE GENOMIC DNA]</scope>
    <source>
        <strain evidence="1 2">JL14</strain>
    </source>
</reference>
<protein>
    <submittedName>
        <fullName evidence="1">Uncharacterized protein</fullName>
    </submittedName>
</protein>
<comment type="caution">
    <text evidence="1">The sequence shown here is derived from an EMBL/GenBank/DDBJ whole genome shotgun (WGS) entry which is preliminary data.</text>
</comment>
<evidence type="ECO:0000313" key="1">
    <source>
        <dbReference type="EMBL" id="KGG83053.1"/>
    </source>
</evidence>
<evidence type="ECO:0000313" key="2">
    <source>
        <dbReference type="Proteomes" id="UP000029567"/>
    </source>
</evidence>
<proteinExistence type="predicted"/>
<gene>
    <name evidence="1" type="ORF">P245_26225</name>
</gene>
<name>A0A0E3BDL9_9BURK</name>
<dbReference type="RefSeq" id="WP_034383675.1">
    <property type="nucleotide sequence ID" value="NZ_AWTN01000148.1"/>
</dbReference>
<dbReference type="AlphaFoldDB" id="A0A0E3BDL9"/>
<dbReference type="EMBL" id="AWTN01000148">
    <property type="protein sequence ID" value="KGG83053.1"/>
    <property type="molecule type" value="Genomic_DNA"/>
</dbReference>
<organism evidence="1 2">
    <name type="scientific">Comamonas thiooxydans</name>
    <dbReference type="NCBI Taxonomy" id="363952"/>
    <lineage>
        <taxon>Bacteria</taxon>
        <taxon>Pseudomonadati</taxon>
        <taxon>Pseudomonadota</taxon>
        <taxon>Betaproteobacteria</taxon>
        <taxon>Burkholderiales</taxon>
        <taxon>Comamonadaceae</taxon>
        <taxon>Comamonas</taxon>
    </lineage>
</organism>